<feature type="transmembrane region" description="Helical" evidence="1">
    <location>
        <begin position="156"/>
        <end position="174"/>
    </location>
</feature>
<protein>
    <submittedName>
        <fullName evidence="2">Uncharacterized protein</fullName>
    </submittedName>
</protein>
<keyword evidence="1" id="KW-1133">Transmembrane helix</keyword>
<keyword evidence="1" id="KW-0812">Transmembrane</keyword>
<feature type="transmembrane region" description="Helical" evidence="1">
    <location>
        <begin position="236"/>
        <end position="255"/>
    </location>
</feature>
<gene>
    <name evidence="2" type="ORF">METZ01_LOCUS90850</name>
</gene>
<dbReference type="AlphaFoldDB" id="A0A381VCA6"/>
<evidence type="ECO:0000256" key="1">
    <source>
        <dbReference type="SAM" id="Phobius"/>
    </source>
</evidence>
<dbReference type="EMBL" id="UINC01008443">
    <property type="protein sequence ID" value="SVA37996.1"/>
    <property type="molecule type" value="Genomic_DNA"/>
</dbReference>
<dbReference type="PANTHER" id="PTHR43044:SF2">
    <property type="entry name" value="POLYSULPHIDE REDUCTASE NRFD"/>
    <property type="match status" value="1"/>
</dbReference>
<sequence length="373" mass="43291">WTVAGCLNLILYIPLIWLLPSLENGRRSLWFHGQQASKEQFWTGFESVPAYSPHIWVTLAIVALVVLGIALVWLSCLPDFAVMRDQGIGWRQKWGRRLSLGWIGTSRQWNWQYHRMGVVSAFYFMMLVFVHFFISVEFLMVHVPGWIDSLYPITHAHNALQAGVATMMLTIFCLRQFGGYKDYIGLDQFWGLGKLLLALSLLWFWFWFSSFNLFWYAKKPSELSLLELLIAGPYRIMFIAEFLLVFIIPWFSMIWNPVRRSVWGPAVIAVSVLLGTLLDRIRLYVASWDVAGRTYEFSSMLEMKMDEVPDKIVTPVLADIFLIVGFIGGSIFIFMLASRLMPVMNIWEQKEFLLYKAEAQYHRVKVVVLGKSR</sequence>
<evidence type="ECO:0000313" key="2">
    <source>
        <dbReference type="EMBL" id="SVA37996.1"/>
    </source>
</evidence>
<name>A0A381VCA6_9ZZZZ</name>
<feature type="transmembrane region" description="Helical" evidence="1">
    <location>
        <begin position="262"/>
        <end position="278"/>
    </location>
</feature>
<feature type="non-terminal residue" evidence="2">
    <location>
        <position position="1"/>
    </location>
</feature>
<feature type="transmembrane region" description="Helical" evidence="1">
    <location>
        <begin position="55"/>
        <end position="74"/>
    </location>
</feature>
<feature type="transmembrane region" description="Helical" evidence="1">
    <location>
        <begin position="312"/>
        <end position="337"/>
    </location>
</feature>
<organism evidence="2">
    <name type="scientific">marine metagenome</name>
    <dbReference type="NCBI Taxonomy" id="408172"/>
    <lineage>
        <taxon>unclassified sequences</taxon>
        <taxon>metagenomes</taxon>
        <taxon>ecological metagenomes</taxon>
    </lineage>
</organism>
<feature type="transmembrane region" description="Helical" evidence="1">
    <location>
        <begin position="116"/>
        <end position="136"/>
    </location>
</feature>
<reference evidence="2" key="1">
    <citation type="submission" date="2018-05" db="EMBL/GenBank/DDBJ databases">
        <authorList>
            <person name="Lanie J.A."/>
            <person name="Ng W.-L."/>
            <person name="Kazmierczak K.M."/>
            <person name="Andrzejewski T.M."/>
            <person name="Davidsen T.M."/>
            <person name="Wayne K.J."/>
            <person name="Tettelin H."/>
            <person name="Glass J.I."/>
            <person name="Rusch D."/>
            <person name="Podicherti R."/>
            <person name="Tsui H.-C.T."/>
            <person name="Winkler M.E."/>
        </authorList>
    </citation>
    <scope>NUCLEOTIDE SEQUENCE</scope>
</reference>
<proteinExistence type="predicted"/>
<dbReference type="PANTHER" id="PTHR43044">
    <property type="match status" value="1"/>
</dbReference>
<feature type="transmembrane region" description="Helical" evidence="1">
    <location>
        <begin position="195"/>
        <end position="216"/>
    </location>
</feature>
<accession>A0A381VCA6</accession>
<keyword evidence="1" id="KW-0472">Membrane</keyword>